<evidence type="ECO:0000313" key="2">
    <source>
        <dbReference type="EMBL" id="KAK7056290.1"/>
    </source>
</evidence>
<name>A0AAW0DXU6_9AGAR</name>
<evidence type="ECO:0000256" key="1">
    <source>
        <dbReference type="SAM" id="MobiDB-lite"/>
    </source>
</evidence>
<protein>
    <submittedName>
        <fullName evidence="2">Uncharacterized protein</fullName>
    </submittedName>
</protein>
<accession>A0AAW0DXU6</accession>
<dbReference type="Proteomes" id="UP001383192">
    <property type="component" value="Unassembled WGS sequence"/>
</dbReference>
<reference evidence="2 3" key="1">
    <citation type="submission" date="2024-01" db="EMBL/GenBank/DDBJ databases">
        <title>A draft genome for a cacao thread blight-causing isolate of Paramarasmius palmivorus.</title>
        <authorList>
            <person name="Baruah I.K."/>
            <person name="Bukari Y."/>
            <person name="Amoako-Attah I."/>
            <person name="Meinhardt L.W."/>
            <person name="Bailey B.A."/>
            <person name="Cohen S.P."/>
        </authorList>
    </citation>
    <scope>NUCLEOTIDE SEQUENCE [LARGE SCALE GENOMIC DNA]</scope>
    <source>
        <strain evidence="2 3">GH-12</strain>
    </source>
</reference>
<keyword evidence="3" id="KW-1185">Reference proteome</keyword>
<gene>
    <name evidence="2" type="ORF">VNI00_002843</name>
</gene>
<organism evidence="2 3">
    <name type="scientific">Paramarasmius palmivorus</name>
    <dbReference type="NCBI Taxonomy" id="297713"/>
    <lineage>
        <taxon>Eukaryota</taxon>
        <taxon>Fungi</taxon>
        <taxon>Dikarya</taxon>
        <taxon>Basidiomycota</taxon>
        <taxon>Agaricomycotina</taxon>
        <taxon>Agaricomycetes</taxon>
        <taxon>Agaricomycetidae</taxon>
        <taxon>Agaricales</taxon>
        <taxon>Marasmiineae</taxon>
        <taxon>Marasmiaceae</taxon>
        <taxon>Paramarasmius</taxon>
    </lineage>
</organism>
<feature type="region of interest" description="Disordered" evidence="1">
    <location>
        <begin position="418"/>
        <end position="452"/>
    </location>
</feature>
<proteinExistence type="predicted"/>
<dbReference type="EMBL" id="JAYKXP010000007">
    <property type="protein sequence ID" value="KAK7056290.1"/>
    <property type="molecule type" value="Genomic_DNA"/>
</dbReference>
<evidence type="ECO:0000313" key="3">
    <source>
        <dbReference type="Proteomes" id="UP001383192"/>
    </source>
</evidence>
<feature type="compositionally biased region" description="Low complexity" evidence="1">
    <location>
        <begin position="428"/>
        <end position="443"/>
    </location>
</feature>
<dbReference type="AlphaFoldDB" id="A0AAW0DXU6"/>
<sequence length="452" mass="50769">MDIDRKKDVLFNAREAHGFPSVPSDADWTPSLFPSHHFDSVSQWNDFRDSNQLNDLVKRGLDAGSSFDAVADITRAIDAMKLQKRYDDVENKKVRGKILDHASDTVKVLWEQRLKLQDDEQALRSNKRSSCRVYIRRYAATILSISLEERPDFFPYIKSPALDLYYWLYLIGITNQERDDPRCEVPRSVRKVCDMDEVWRSVAPKLLKDISIVAFQSRLLAGMDQTNQPGPGPKRRLQDTCDILRCSHVVSQEVSPGFYRLLGRGSKGVFVSLMTSEGPKQSFEVAGLFALCVSECAKRRSPGFLDEVYSDGKPIMSLIDDTSPLSEFLIMSAMPAVVYKKEEYLNLIHDTTAYVRTPQGSKLRQILANKLRNDKSLRQTYQHVELQDPDATKRPNGTQVRKSLDALVDALGLGHLLSDAKDTPSNTAGGSPADSGPGAPALPKLRGMFNKK</sequence>
<comment type="caution">
    <text evidence="2">The sequence shown here is derived from an EMBL/GenBank/DDBJ whole genome shotgun (WGS) entry which is preliminary data.</text>
</comment>